<evidence type="ECO:0000313" key="3">
    <source>
        <dbReference type="Proteomes" id="UP000016932"/>
    </source>
</evidence>
<gene>
    <name evidence="2" type="ORF">MYCFIDRAFT_180735</name>
</gene>
<feature type="region of interest" description="Disordered" evidence="1">
    <location>
        <begin position="1"/>
        <end position="24"/>
    </location>
</feature>
<proteinExistence type="predicted"/>
<evidence type="ECO:0000313" key="2">
    <source>
        <dbReference type="EMBL" id="EME76747.1"/>
    </source>
</evidence>
<name>M3AGY5_PSEFD</name>
<dbReference type="RefSeq" id="XP_007932660.1">
    <property type="nucleotide sequence ID" value="XM_007934469.1"/>
</dbReference>
<feature type="compositionally biased region" description="Polar residues" evidence="1">
    <location>
        <begin position="139"/>
        <end position="150"/>
    </location>
</feature>
<keyword evidence="3" id="KW-1185">Reference proteome</keyword>
<dbReference type="EMBL" id="KB446576">
    <property type="protein sequence ID" value="EME76747.1"/>
    <property type="molecule type" value="Genomic_DNA"/>
</dbReference>
<organism evidence="2 3">
    <name type="scientific">Pseudocercospora fijiensis (strain CIRAD86)</name>
    <name type="common">Black leaf streak disease fungus</name>
    <name type="synonym">Mycosphaerella fijiensis</name>
    <dbReference type="NCBI Taxonomy" id="383855"/>
    <lineage>
        <taxon>Eukaryota</taxon>
        <taxon>Fungi</taxon>
        <taxon>Dikarya</taxon>
        <taxon>Ascomycota</taxon>
        <taxon>Pezizomycotina</taxon>
        <taxon>Dothideomycetes</taxon>
        <taxon>Dothideomycetidae</taxon>
        <taxon>Mycosphaerellales</taxon>
        <taxon>Mycosphaerellaceae</taxon>
        <taxon>Pseudocercospora</taxon>
    </lineage>
</organism>
<dbReference type="VEuPathDB" id="FungiDB:MYCFIDRAFT_180735"/>
<feature type="region of interest" description="Disordered" evidence="1">
    <location>
        <begin position="138"/>
        <end position="187"/>
    </location>
</feature>
<dbReference type="KEGG" id="pfj:MYCFIDRAFT_180735"/>
<dbReference type="HOGENOM" id="CLU_403384_0_0_1"/>
<dbReference type="Proteomes" id="UP000016932">
    <property type="component" value="Unassembled WGS sequence"/>
</dbReference>
<feature type="compositionally biased region" description="Basic and acidic residues" evidence="1">
    <location>
        <begin position="11"/>
        <end position="21"/>
    </location>
</feature>
<feature type="region of interest" description="Disordered" evidence="1">
    <location>
        <begin position="54"/>
        <end position="78"/>
    </location>
</feature>
<evidence type="ECO:0000256" key="1">
    <source>
        <dbReference type="SAM" id="MobiDB-lite"/>
    </source>
</evidence>
<reference evidence="2 3" key="1">
    <citation type="journal article" date="2012" name="PLoS Pathog.">
        <title>Diverse lifestyles and strategies of plant pathogenesis encoded in the genomes of eighteen Dothideomycetes fungi.</title>
        <authorList>
            <person name="Ohm R.A."/>
            <person name="Feau N."/>
            <person name="Henrissat B."/>
            <person name="Schoch C.L."/>
            <person name="Horwitz B.A."/>
            <person name="Barry K.W."/>
            <person name="Condon B.J."/>
            <person name="Copeland A.C."/>
            <person name="Dhillon B."/>
            <person name="Glaser F."/>
            <person name="Hesse C.N."/>
            <person name="Kosti I."/>
            <person name="LaButti K."/>
            <person name="Lindquist E.A."/>
            <person name="Lucas S."/>
            <person name="Salamov A.A."/>
            <person name="Bradshaw R.E."/>
            <person name="Ciuffetti L."/>
            <person name="Hamelin R.C."/>
            <person name="Kema G.H.J."/>
            <person name="Lawrence C."/>
            <person name="Scott J.A."/>
            <person name="Spatafora J.W."/>
            <person name="Turgeon B.G."/>
            <person name="de Wit P.J.G.M."/>
            <person name="Zhong S."/>
            <person name="Goodwin S.B."/>
            <person name="Grigoriev I.V."/>
        </authorList>
    </citation>
    <scope>NUCLEOTIDE SEQUENCE [LARGE SCALE GENOMIC DNA]</scope>
    <source>
        <strain evidence="2 3">CIRAD86</strain>
    </source>
</reference>
<dbReference type="AlphaFoldDB" id="M3AGY5"/>
<feature type="compositionally biased region" description="Basic and acidic residues" evidence="1">
    <location>
        <begin position="54"/>
        <end position="75"/>
    </location>
</feature>
<protein>
    <submittedName>
        <fullName evidence="2">Uncharacterized protein</fullName>
    </submittedName>
</protein>
<accession>M3AGY5</accession>
<dbReference type="GeneID" id="19334495"/>
<sequence length="682" mass="78393">MRINKNSEATGRLRDGRDGRAGGRGNLASYSRACTLSLYTCLWMAWHSMSCTEHDHRLRDGRQNDRRTQSRERTRVNAAQPACAACTSGAHSLYHSLLIMHSSQRLHRPAERSASSNLRLYAFHHQMTAHQMRNAFSLPDSQSSAQSNTTSHDRGVSDRDSDEDEEDEVVSSPDADHDTEEEFARKRRRREEIDARVRAQQQERENRRIQRAQARREWREERRRRAQLRISGLKFQYEERSGIGSGHTRNAILPLSTATLQVQTRISLRRAVLELETIRQTRSWTISHNLYERSIQILALPPPFERKVAACGTEWTASRKQQEQHKIAARCLARYYCKTLHESEKLMHYSNSILQERLPQQNRVNTEPDISTLRRPAKAESCSTSPPHVELGVTAVPVTRSNLFPPPIYYHRHKRYAHPHGRFLRQTTSGLLSHLRILARERSRYHSLPARWLTFPTCGPSCQIPAIQAANRGSFDHPRTTRNVIRSPNVVKKDPAMAINNLLFIIPVFRVDTCTNSSRYHLYDFHLSTRGIAAEPFCTIVAQRHEKQRSSEVLSSLPQKGVVVTARPLGFALLQCFDLLPRRRGSDLISSSKGNRRPAFNFETRVRMSRRNAVPRQITGQRVSRSVIKVRSSCLIRRWISISTPVVEVVLMCRNRRRTIFYSGNDSAHLIPVICIEEQIAI</sequence>
<feature type="compositionally biased region" description="Acidic residues" evidence="1">
    <location>
        <begin position="160"/>
        <end position="169"/>
    </location>
</feature>